<organism evidence="6 7">
    <name type="scientific">Aspergillus tanneri</name>
    <dbReference type="NCBI Taxonomy" id="1220188"/>
    <lineage>
        <taxon>Eukaryota</taxon>
        <taxon>Fungi</taxon>
        <taxon>Dikarya</taxon>
        <taxon>Ascomycota</taxon>
        <taxon>Pezizomycotina</taxon>
        <taxon>Eurotiomycetes</taxon>
        <taxon>Eurotiomycetidae</taxon>
        <taxon>Eurotiales</taxon>
        <taxon>Aspergillaceae</taxon>
        <taxon>Aspergillus</taxon>
        <taxon>Aspergillus subgen. Circumdati</taxon>
    </lineage>
</organism>
<sequence length="960" mass="111335">MASLWPPRTKEKYFCATTTGAVRPEDYDKFMEGSPSYTIEELKQRVPPEYHKVLQVFIKEEADTLPPHRDEDHEIRLVEGSEPPFARNYRPMNAQECEVVKKYIGKELGKGFIRPSASPTAAPVLIVRKPNGGLRVSINYRALNKITIKSRYPIPLVGETLSCLSHAKLFTKLDVVSAFNRICIKEGQEWLTAFNTRYGQFEYLVMPFGLYYLDVFCTAYLDDVLVYSEDPKDHTEHVLKVLRRLLERGLHVDIDKCEFSVTQVKYLGLIVSTDGISMDPEKVEAIRLWERSQSVKDVQVFLGFAGFYRRFIPGFSQLTYPLNEVTKGSQTYTTVSGQTKVRYAPFQWTPECEKAFQTLKEAFTTAPILAYFDLLKETWVETNSSDLVTAGILSQMHGDILRPVAYFSKKISPAETNYMIYDKELLAIIRAFKTWRPELTSTAPENPVKVYSDHRTLEYFMTTKQLNRRQARWAEFLSEFNFKIMYWPGKQGQKPDTLTRRSQDLPKGFDDERERERFQTVLRENQLDEDLRKALCATFCANTVGISDPEPSTPDPPQETPGPRDDEPYEDNSSTEESEDTSASLETLINQAYEDDRMVQEVIIAKNRGQRKLPRIAFNHGFRVSMGELSVRDYRLWVGDRLYIPASKPLRHRILTMHHRLPTAGHPGPKNMYRRLLQNYFWPEMKEDCRQYGDFCATCRRSKALNTKKQGLLKPLPIPNRKWMDISMDYAEDLPPCTRSGRVYRHVLVVVDRLTKQRIFEPMQTKEVTELVEVMHRRVFSEYGLPRSIVSDRGRAFTSYFWRRYCARYKIKVKLSTAHHPETDGQSENAIKHLKNYLRAFINFTQDDWVDHLPDAQLAANTQTSESTGMTPFFANHGYHPRTGVEPPGMFDDPTHPQMLAADKLIQRTEEVNQLLQTELTWAQEAYERHANKYRQPHPAYQVGDCVFVDARHFTLQRQS</sequence>
<dbReference type="GO" id="GO:0003824">
    <property type="term" value="F:catalytic activity"/>
    <property type="evidence" value="ECO:0007669"/>
    <property type="project" value="UniProtKB-KW"/>
</dbReference>
<evidence type="ECO:0000256" key="1">
    <source>
        <dbReference type="ARBA" id="ARBA00022884"/>
    </source>
</evidence>
<feature type="compositionally biased region" description="Acidic residues" evidence="3">
    <location>
        <begin position="567"/>
        <end position="580"/>
    </location>
</feature>
<dbReference type="Gene3D" id="1.10.340.70">
    <property type="match status" value="1"/>
</dbReference>
<feature type="region of interest" description="Disordered" evidence="3">
    <location>
        <begin position="491"/>
        <end position="513"/>
    </location>
</feature>
<dbReference type="Pfam" id="PF17921">
    <property type="entry name" value="Integrase_H2C2"/>
    <property type="match status" value="1"/>
</dbReference>
<dbReference type="InterPro" id="IPR001584">
    <property type="entry name" value="Integrase_cat-core"/>
</dbReference>
<gene>
    <name evidence="6" type="ORF">EYZ11_013030</name>
</gene>
<dbReference type="GO" id="GO:0015074">
    <property type="term" value="P:DNA integration"/>
    <property type="evidence" value="ECO:0007669"/>
    <property type="project" value="InterPro"/>
</dbReference>
<dbReference type="PANTHER" id="PTHR37984:SF5">
    <property type="entry name" value="PROTEIN NYNRIN-LIKE"/>
    <property type="match status" value="1"/>
</dbReference>
<keyword evidence="1" id="KW-0694">RNA-binding</keyword>
<dbReference type="Proteomes" id="UP000308092">
    <property type="component" value="Unassembled WGS sequence"/>
</dbReference>
<dbReference type="SUPFAM" id="SSF56672">
    <property type="entry name" value="DNA/RNA polymerases"/>
    <property type="match status" value="1"/>
</dbReference>
<dbReference type="Gene3D" id="3.10.20.370">
    <property type="match status" value="1"/>
</dbReference>
<feature type="compositionally biased region" description="Pro residues" evidence="3">
    <location>
        <begin position="551"/>
        <end position="560"/>
    </location>
</feature>
<dbReference type="InterPro" id="IPR050951">
    <property type="entry name" value="Retrovirus_Pol_polyprotein"/>
</dbReference>
<name>A0A4S3IYZ1_9EURO</name>
<dbReference type="CDD" id="cd09274">
    <property type="entry name" value="RNase_HI_RT_Ty3"/>
    <property type="match status" value="1"/>
</dbReference>
<feature type="domain" description="Integrase catalytic" evidence="5">
    <location>
        <begin position="713"/>
        <end position="880"/>
    </location>
</feature>
<dbReference type="EMBL" id="SOSA01001161">
    <property type="protein sequence ID" value="THC87525.1"/>
    <property type="molecule type" value="Genomic_DNA"/>
</dbReference>
<evidence type="ECO:0000259" key="4">
    <source>
        <dbReference type="PROSITE" id="PS50878"/>
    </source>
</evidence>
<dbReference type="InterPro" id="IPR041577">
    <property type="entry name" value="RT_RNaseH_2"/>
</dbReference>
<evidence type="ECO:0000313" key="6">
    <source>
        <dbReference type="EMBL" id="THC87525.1"/>
    </source>
</evidence>
<feature type="region of interest" description="Disordered" evidence="3">
    <location>
        <begin position="543"/>
        <end position="583"/>
    </location>
</feature>
<dbReference type="AlphaFoldDB" id="A0A4S3IYZ1"/>
<dbReference type="VEuPathDB" id="FungiDB:EYZ11_013030"/>
<reference evidence="6 7" key="1">
    <citation type="submission" date="2019-03" db="EMBL/GenBank/DDBJ databases">
        <title>The genome sequence of a newly discovered highly antifungal drug resistant Aspergillus species, Aspergillus tanneri NIH 1004.</title>
        <authorList>
            <person name="Mounaud S."/>
            <person name="Singh I."/>
            <person name="Joardar V."/>
            <person name="Pakala S."/>
            <person name="Pakala S."/>
            <person name="Venepally P."/>
            <person name="Hoover J."/>
            <person name="Nierman W."/>
            <person name="Chung J."/>
            <person name="Losada L."/>
        </authorList>
    </citation>
    <scope>NUCLEOTIDE SEQUENCE [LARGE SCALE GENOMIC DNA]</scope>
    <source>
        <strain evidence="6 7">NIH1004</strain>
    </source>
</reference>
<proteinExistence type="predicted"/>
<evidence type="ECO:0008006" key="8">
    <source>
        <dbReference type="Google" id="ProtNLM"/>
    </source>
</evidence>
<accession>A0A4S3IYZ1</accession>
<dbReference type="GO" id="GO:0005634">
    <property type="term" value="C:nucleus"/>
    <property type="evidence" value="ECO:0007669"/>
    <property type="project" value="UniProtKB-ARBA"/>
</dbReference>
<dbReference type="InterPro" id="IPR036397">
    <property type="entry name" value="RNaseH_sf"/>
</dbReference>
<dbReference type="Pfam" id="PF17919">
    <property type="entry name" value="RT_RNaseH_2"/>
    <property type="match status" value="1"/>
</dbReference>
<dbReference type="GO" id="GO:0003723">
    <property type="term" value="F:RNA binding"/>
    <property type="evidence" value="ECO:0007669"/>
    <property type="project" value="UniProtKB-KW"/>
</dbReference>
<dbReference type="InterPro" id="IPR000477">
    <property type="entry name" value="RT_dom"/>
</dbReference>
<dbReference type="InterPro" id="IPR043128">
    <property type="entry name" value="Rev_trsase/Diguanyl_cyclase"/>
</dbReference>
<feature type="domain" description="Reverse transcriptase" evidence="4">
    <location>
        <begin position="108"/>
        <end position="306"/>
    </location>
</feature>
<evidence type="ECO:0000256" key="2">
    <source>
        <dbReference type="ARBA" id="ARBA00023268"/>
    </source>
</evidence>
<dbReference type="InterPro" id="IPR043502">
    <property type="entry name" value="DNA/RNA_pol_sf"/>
</dbReference>
<dbReference type="Gene3D" id="3.30.420.10">
    <property type="entry name" value="Ribonuclease H-like superfamily/Ribonuclease H"/>
    <property type="match status" value="1"/>
</dbReference>
<comment type="caution">
    <text evidence="6">The sequence shown here is derived from an EMBL/GenBank/DDBJ whole genome shotgun (WGS) entry which is preliminary data.</text>
</comment>
<dbReference type="Pfam" id="PF00665">
    <property type="entry name" value="rve"/>
    <property type="match status" value="1"/>
</dbReference>
<dbReference type="PROSITE" id="PS50878">
    <property type="entry name" value="RT_POL"/>
    <property type="match status" value="1"/>
</dbReference>
<evidence type="ECO:0000313" key="7">
    <source>
        <dbReference type="Proteomes" id="UP000308092"/>
    </source>
</evidence>
<dbReference type="Gene3D" id="3.10.10.10">
    <property type="entry name" value="HIV Type 1 Reverse Transcriptase, subunit A, domain 1"/>
    <property type="match status" value="1"/>
</dbReference>
<dbReference type="FunFam" id="3.30.70.270:FF:000063">
    <property type="entry name" value="Zinc knuckle domaincontaining protein"/>
    <property type="match status" value="1"/>
</dbReference>
<evidence type="ECO:0000259" key="5">
    <source>
        <dbReference type="PROSITE" id="PS50994"/>
    </source>
</evidence>
<feature type="compositionally biased region" description="Basic and acidic residues" evidence="3">
    <location>
        <begin position="497"/>
        <end position="513"/>
    </location>
</feature>
<dbReference type="STRING" id="1220188.A0A4S3IYZ1"/>
<dbReference type="SUPFAM" id="SSF53098">
    <property type="entry name" value="Ribonuclease H-like"/>
    <property type="match status" value="1"/>
</dbReference>
<dbReference type="FunFam" id="3.30.70.270:FF:000003">
    <property type="entry name" value="Transposon Ty3-G Gag-Pol polyprotein"/>
    <property type="match status" value="1"/>
</dbReference>
<dbReference type="CDD" id="cd01647">
    <property type="entry name" value="RT_LTR"/>
    <property type="match status" value="1"/>
</dbReference>
<dbReference type="InterPro" id="IPR041588">
    <property type="entry name" value="Integrase_H2C2"/>
</dbReference>
<evidence type="ECO:0000256" key="3">
    <source>
        <dbReference type="SAM" id="MobiDB-lite"/>
    </source>
</evidence>
<dbReference type="Gene3D" id="3.30.70.270">
    <property type="match status" value="2"/>
</dbReference>
<keyword evidence="2" id="KW-0511">Multifunctional enzyme</keyword>
<dbReference type="PANTHER" id="PTHR37984">
    <property type="entry name" value="PROTEIN CBG26694"/>
    <property type="match status" value="1"/>
</dbReference>
<dbReference type="Pfam" id="PF00078">
    <property type="entry name" value="RVT_1"/>
    <property type="match status" value="2"/>
</dbReference>
<keyword evidence="7" id="KW-1185">Reference proteome</keyword>
<protein>
    <recommendedName>
        <fullName evidence="8">Integrase catalytic domain-containing protein</fullName>
    </recommendedName>
</protein>
<dbReference type="InterPro" id="IPR012337">
    <property type="entry name" value="RNaseH-like_sf"/>
</dbReference>
<dbReference type="PROSITE" id="PS50994">
    <property type="entry name" value="INTEGRASE"/>
    <property type="match status" value="1"/>
</dbReference>